<dbReference type="Gene3D" id="3.30.420.10">
    <property type="entry name" value="Ribonuclease H-like superfamily/Ribonuclease H"/>
    <property type="match status" value="1"/>
</dbReference>
<dbReference type="InterPro" id="IPR036397">
    <property type="entry name" value="RNaseH_sf"/>
</dbReference>
<reference evidence="1 2" key="1">
    <citation type="journal article" date="2019" name="Emerg. Microbes Infect.">
        <title>Comprehensive subspecies identification of 175 nontuberculous mycobacteria species based on 7547 genomic profiles.</title>
        <authorList>
            <person name="Matsumoto Y."/>
            <person name="Kinjo T."/>
            <person name="Motooka D."/>
            <person name="Nabeya D."/>
            <person name="Jung N."/>
            <person name="Uechi K."/>
            <person name="Horii T."/>
            <person name="Iida T."/>
            <person name="Fujita J."/>
            <person name="Nakamura S."/>
        </authorList>
    </citation>
    <scope>NUCLEOTIDE SEQUENCE [LARGE SCALE GENOMIC DNA]</scope>
    <source>
        <strain evidence="1 2">JCM 30723</strain>
    </source>
</reference>
<dbReference type="PANTHER" id="PTHR46889:SF4">
    <property type="entry name" value="TRANSPOSASE INSO FOR INSERTION SEQUENCE ELEMENT IS911B-RELATED"/>
    <property type="match status" value="1"/>
</dbReference>
<accession>A0A7I9Y5G3</accession>
<dbReference type="InterPro" id="IPR050900">
    <property type="entry name" value="Transposase_IS3/IS150/IS904"/>
</dbReference>
<dbReference type="EMBL" id="BLKY01000001">
    <property type="protein sequence ID" value="GFG83918.1"/>
    <property type="molecule type" value="Genomic_DNA"/>
</dbReference>
<organism evidence="1 2">
    <name type="scientific">Mycolicibacter algericus</name>
    <name type="common">Mycobacterium algericum</name>
    <dbReference type="NCBI Taxonomy" id="1288388"/>
    <lineage>
        <taxon>Bacteria</taxon>
        <taxon>Bacillati</taxon>
        <taxon>Actinomycetota</taxon>
        <taxon>Actinomycetes</taxon>
        <taxon>Mycobacteriales</taxon>
        <taxon>Mycobacteriaceae</taxon>
        <taxon>Mycolicibacter</taxon>
    </lineage>
</organism>
<dbReference type="InterPro" id="IPR012337">
    <property type="entry name" value="RNaseH-like_sf"/>
</dbReference>
<sequence>MKSQLAVAALRNALARRDDVAGCVLHTARGSQFRSRKFVAALHHHGMIASMGRAGASGDNAAMEMLFSPLQKNVLNRHRRAIREDLRIALVTWIERT</sequence>
<evidence type="ECO:0000313" key="2">
    <source>
        <dbReference type="Proteomes" id="UP000465305"/>
    </source>
</evidence>
<dbReference type="GO" id="GO:0003676">
    <property type="term" value="F:nucleic acid binding"/>
    <property type="evidence" value="ECO:0007669"/>
    <property type="project" value="InterPro"/>
</dbReference>
<gene>
    <name evidence="1" type="ORF">MALGJ_05940</name>
</gene>
<evidence type="ECO:0000313" key="1">
    <source>
        <dbReference type="EMBL" id="GFG83918.1"/>
    </source>
</evidence>
<name>A0A7I9Y5G3_MYCAL</name>
<dbReference type="PANTHER" id="PTHR46889">
    <property type="entry name" value="TRANSPOSASE INSF FOR INSERTION SEQUENCE IS3B-RELATED"/>
    <property type="match status" value="1"/>
</dbReference>
<protein>
    <recommendedName>
        <fullName evidence="3">Integrase</fullName>
    </recommendedName>
</protein>
<evidence type="ECO:0008006" key="3">
    <source>
        <dbReference type="Google" id="ProtNLM"/>
    </source>
</evidence>
<dbReference type="SUPFAM" id="SSF53098">
    <property type="entry name" value="Ribonuclease H-like"/>
    <property type="match status" value="1"/>
</dbReference>
<comment type="caution">
    <text evidence="1">The sequence shown here is derived from an EMBL/GenBank/DDBJ whole genome shotgun (WGS) entry which is preliminary data.</text>
</comment>
<dbReference type="Proteomes" id="UP000465305">
    <property type="component" value="Unassembled WGS sequence"/>
</dbReference>
<dbReference type="AlphaFoldDB" id="A0A7I9Y5G3"/>
<proteinExistence type="predicted"/>